<dbReference type="PANTHER" id="PTHR19818:SF166">
    <property type="entry name" value="C2H2-TYPE DOMAIN-CONTAINING PROTEIN"/>
    <property type="match status" value="1"/>
</dbReference>
<gene>
    <name evidence="9" type="primary">LOC115215253</name>
</gene>
<sequence length="283" mass="32137">MQFQSATSQLGLAIPQLMNGHFATDDVFMVPWKLSRDGDDDVSVAHIQFNLDTASLGQTDYSKCERKGVVDGENEDGENSVRRGRPRADSISSLILEGYSSHSDIRCQLCWRVFPREKSLQAHLRTHTGEKPYQCEYPGCNKAFCQSGQLRTHLRRHTGEKPFRCTVSGCKSEFAHSNRQCPLHPYASLERVYMPTKISSHSPHVSKRTTHIETRRKSRKMNSSTLTANLNHPLSSREDYCLNNCKVEGNRLSREQKDKFISALALVELAQGFLKHDTNNNHM</sequence>
<keyword evidence="2" id="KW-0677">Repeat</keyword>
<dbReference type="InterPro" id="IPR050329">
    <property type="entry name" value="GLI_C2H2-zinc-finger"/>
</dbReference>
<dbReference type="GO" id="GO:0000978">
    <property type="term" value="F:RNA polymerase II cis-regulatory region sequence-specific DNA binding"/>
    <property type="evidence" value="ECO:0007669"/>
    <property type="project" value="TreeGrafter"/>
</dbReference>
<dbReference type="InterPro" id="IPR036236">
    <property type="entry name" value="Znf_C2H2_sf"/>
</dbReference>
<dbReference type="PROSITE" id="PS50157">
    <property type="entry name" value="ZINC_FINGER_C2H2_2"/>
    <property type="match status" value="2"/>
</dbReference>
<proteinExistence type="predicted"/>
<dbReference type="Gene3D" id="3.30.160.60">
    <property type="entry name" value="Classic Zinc Finger"/>
    <property type="match status" value="3"/>
</dbReference>
<dbReference type="PROSITE" id="PS00028">
    <property type="entry name" value="ZINC_FINGER_C2H2_1"/>
    <property type="match status" value="2"/>
</dbReference>
<keyword evidence="1" id="KW-0479">Metal-binding</keyword>
<dbReference type="Proteomes" id="UP000515154">
    <property type="component" value="Linkage group LG8"/>
</dbReference>
<dbReference type="PANTHER" id="PTHR19818">
    <property type="entry name" value="ZINC FINGER PROTEIN ZIC AND GLI"/>
    <property type="match status" value="1"/>
</dbReference>
<dbReference type="AlphaFoldDB" id="A0A6P7SQG0"/>
<feature type="domain" description="C2H2-type" evidence="7">
    <location>
        <begin position="133"/>
        <end position="162"/>
    </location>
</feature>
<keyword evidence="8" id="KW-1185">Reference proteome</keyword>
<keyword evidence="4" id="KW-0862">Zinc</keyword>
<dbReference type="GO" id="GO:0045944">
    <property type="term" value="P:positive regulation of transcription by RNA polymerase II"/>
    <property type="evidence" value="ECO:0007669"/>
    <property type="project" value="UniProtKB-ARBA"/>
</dbReference>
<evidence type="ECO:0000256" key="4">
    <source>
        <dbReference type="ARBA" id="ARBA00022833"/>
    </source>
</evidence>
<dbReference type="Pfam" id="PF00096">
    <property type="entry name" value="zf-C2H2"/>
    <property type="match status" value="2"/>
</dbReference>
<dbReference type="GO" id="GO:0000981">
    <property type="term" value="F:DNA-binding transcription factor activity, RNA polymerase II-specific"/>
    <property type="evidence" value="ECO:0007669"/>
    <property type="project" value="TreeGrafter"/>
</dbReference>
<name>A0A6P7SQG0_9MOLL</name>
<evidence type="ECO:0000313" key="8">
    <source>
        <dbReference type="Proteomes" id="UP000515154"/>
    </source>
</evidence>
<evidence type="ECO:0000256" key="6">
    <source>
        <dbReference type="SAM" id="MobiDB-lite"/>
    </source>
</evidence>
<dbReference type="KEGG" id="osn:115215253"/>
<organism evidence="8 9">
    <name type="scientific">Octopus sinensis</name>
    <name type="common">East Asian common octopus</name>
    <dbReference type="NCBI Taxonomy" id="2607531"/>
    <lineage>
        <taxon>Eukaryota</taxon>
        <taxon>Metazoa</taxon>
        <taxon>Spiralia</taxon>
        <taxon>Lophotrochozoa</taxon>
        <taxon>Mollusca</taxon>
        <taxon>Cephalopoda</taxon>
        <taxon>Coleoidea</taxon>
        <taxon>Octopodiformes</taxon>
        <taxon>Octopoda</taxon>
        <taxon>Incirrata</taxon>
        <taxon>Octopodidae</taxon>
        <taxon>Octopus</taxon>
    </lineage>
</organism>
<feature type="region of interest" description="Disordered" evidence="6">
    <location>
        <begin position="198"/>
        <end position="229"/>
    </location>
</feature>
<dbReference type="SMART" id="SM00355">
    <property type="entry name" value="ZnF_C2H2"/>
    <property type="match status" value="2"/>
</dbReference>
<dbReference type="GO" id="GO:0005634">
    <property type="term" value="C:nucleus"/>
    <property type="evidence" value="ECO:0007669"/>
    <property type="project" value="UniProtKB-ARBA"/>
</dbReference>
<evidence type="ECO:0000256" key="2">
    <source>
        <dbReference type="ARBA" id="ARBA00022737"/>
    </source>
</evidence>
<protein>
    <submittedName>
        <fullName evidence="9">Zinc finger protein 367 isoform X1</fullName>
    </submittedName>
</protein>
<dbReference type="InterPro" id="IPR013087">
    <property type="entry name" value="Znf_C2H2_type"/>
</dbReference>
<evidence type="ECO:0000313" key="9">
    <source>
        <dbReference type="RefSeq" id="XP_029640358.1"/>
    </source>
</evidence>
<feature type="domain" description="C2H2-type" evidence="7">
    <location>
        <begin position="105"/>
        <end position="132"/>
    </location>
</feature>
<dbReference type="FunFam" id="3.30.160.60:FF:000007">
    <property type="entry name" value="Basic krueppel-like factor 3"/>
    <property type="match status" value="1"/>
</dbReference>
<dbReference type="RefSeq" id="XP_029640358.1">
    <property type="nucleotide sequence ID" value="XM_029784498.2"/>
</dbReference>
<dbReference type="GO" id="GO:0008270">
    <property type="term" value="F:zinc ion binding"/>
    <property type="evidence" value="ECO:0007669"/>
    <property type="project" value="UniProtKB-KW"/>
</dbReference>
<keyword evidence="3 5" id="KW-0863">Zinc-finger</keyword>
<evidence type="ECO:0000256" key="5">
    <source>
        <dbReference type="PROSITE-ProRule" id="PRU00042"/>
    </source>
</evidence>
<dbReference type="SUPFAM" id="SSF57667">
    <property type="entry name" value="beta-beta-alpha zinc fingers"/>
    <property type="match status" value="1"/>
</dbReference>
<reference evidence="9" key="1">
    <citation type="submission" date="2025-08" db="UniProtKB">
        <authorList>
            <consortium name="RefSeq"/>
        </authorList>
    </citation>
    <scope>IDENTIFICATION</scope>
</reference>
<evidence type="ECO:0000256" key="3">
    <source>
        <dbReference type="ARBA" id="ARBA00022771"/>
    </source>
</evidence>
<evidence type="ECO:0000259" key="7">
    <source>
        <dbReference type="PROSITE" id="PS50157"/>
    </source>
</evidence>
<accession>A0A6P7SQG0</accession>
<evidence type="ECO:0000256" key="1">
    <source>
        <dbReference type="ARBA" id="ARBA00022723"/>
    </source>
</evidence>